<evidence type="ECO:0000256" key="1">
    <source>
        <dbReference type="SAM" id="MobiDB-lite"/>
    </source>
</evidence>
<dbReference type="AlphaFoldDB" id="X1C0F8"/>
<name>X1C0F8_9ZZZZ</name>
<sequence length="59" mass="7072">MIEIYRIAVSLTIKSYNFFNIDILFEMKDRCPWFDNQKNGKDGNSKQYQEQDDSGKFIQ</sequence>
<dbReference type="EMBL" id="BART01016130">
    <property type="protein sequence ID" value="GAG77866.1"/>
    <property type="molecule type" value="Genomic_DNA"/>
</dbReference>
<gene>
    <name evidence="2" type="ORF">S01H4_31116</name>
</gene>
<evidence type="ECO:0000313" key="2">
    <source>
        <dbReference type="EMBL" id="GAG77866.1"/>
    </source>
</evidence>
<reference evidence="2" key="1">
    <citation type="journal article" date="2014" name="Front. Microbiol.">
        <title>High frequency of phylogenetically diverse reductive dehalogenase-homologous genes in deep subseafloor sedimentary metagenomes.</title>
        <authorList>
            <person name="Kawai M."/>
            <person name="Futagami T."/>
            <person name="Toyoda A."/>
            <person name="Takaki Y."/>
            <person name="Nishi S."/>
            <person name="Hori S."/>
            <person name="Arai W."/>
            <person name="Tsubouchi T."/>
            <person name="Morono Y."/>
            <person name="Uchiyama I."/>
            <person name="Ito T."/>
            <person name="Fujiyama A."/>
            <person name="Inagaki F."/>
            <person name="Takami H."/>
        </authorList>
    </citation>
    <scope>NUCLEOTIDE SEQUENCE</scope>
    <source>
        <strain evidence="2">Expedition CK06-06</strain>
    </source>
</reference>
<proteinExistence type="predicted"/>
<organism evidence="2">
    <name type="scientific">marine sediment metagenome</name>
    <dbReference type="NCBI Taxonomy" id="412755"/>
    <lineage>
        <taxon>unclassified sequences</taxon>
        <taxon>metagenomes</taxon>
        <taxon>ecological metagenomes</taxon>
    </lineage>
</organism>
<comment type="caution">
    <text evidence="2">The sequence shown here is derived from an EMBL/GenBank/DDBJ whole genome shotgun (WGS) entry which is preliminary data.</text>
</comment>
<protein>
    <submittedName>
        <fullName evidence="2">Uncharacterized protein</fullName>
    </submittedName>
</protein>
<feature type="region of interest" description="Disordered" evidence="1">
    <location>
        <begin position="36"/>
        <end position="59"/>
    </location>
</feature>
<accession>X1C0F8</accession>